<name>A0A5B1CBK2_9BACT</name>
<evidence type="ECO:0000313" key="1">
    <source>
        <dbReference type="EMBL" id="KAA1257029.1"/>
    </source>
</evidence>
<dbReference type="EMBL" id="VRLW01000006">
    <property type="protein sequence ID" value="KAA1257029.1"/>
    <property type="molecule type" value="Genomic_DNA"/>
</dbReference>
<protein>
    <submittedName>
        <fullName evidence="1">Uncharacterized protein</fullName>
    </submittedName>
</protein>
<sequence length="142" mass="15967">MSYYVRYICTDPRPVSLDDLRLGLATVDPQYSIVDDELHFDGELYGQLDVNARGTELCDEELDELQEFLEDAESGDTQRVVDCLTNATSIIAIQVLWQGREPEPTLERVYAVLEWLLANRSGIAQVDDNGYYDSNGQVVAVS</sequence>
<keyword evidence="2" id="KW-1185">Reference proteome</keyword>
<comment type="caution">
    <text evidence="1">The sequence shown here is derived from an EMBL/GenBank/DDBJ whole genome shotgun (WGS) entry which is preliminary data.</text>
</comment>
<gene>
    <name evidence="1" type="ORF">LF1_56670</name>
</gene>
<evidence type="ECO:0000313" key="2">
    <source>
        <dbReference type="Proteomes" id="UP000322699"/>
    </source>
</evidence>
<dbReference type="AlphaFoldDB" id="A0A5B1CBK2"/>
<proteinExistence type="predicted"/>
<dbReference type="Proteomes" id="UP000322699">
    <property type="component" value="Unassembled WGS sequence"/>
</dbReference>
<dbReference type="RefSeq" id="WP_068267880.1">
    <property type="nucleotide sequence ID" value="NZ_LWSK01000306.1"/>
</dbReference>
<accession>A0A5B1CBK2</accession>
<reference evidence="1 2" key="1">
    <citation type="submission" date="2019-08" db="EMBL/GenBank/DDBJ databases">
        <title>Deep-cultivation of Planctomycetes and their phenomic and genomic characterization uncovers novel biology.</title>
        <authorList>
            <person name="Wiegand S."/>
            <person name="Jogler M."/>
            <person name="Boedeker C."/>
            <person name="Pinto D."/>
            <person name="Vollmers J."/>
            <person name="Rivas-Marin E."/>
            <person name="Kohn T."/>
            <person name="Peeters S.H."/>
            <person name="Heuer A."/>
            <person name="Rast P."/>
            <person name="Oberbeckmann S."/>
            <person name="Bunk B."/>
            <person name="Jeske O."/>
            <person name="Meyerdierks A."/>
            <person name="Storesund J.E."/>
            <person name="Kallscheuer N."/>
            <person name="Luecker S."/>
            <person name="Lage O.M."/>
            <person name="Pohl T."/>
            <person name="Merkel B.J."/>
            <person name="Hornburger P."/>
            <person name="Mueller R.-W."/>
            <person name="Bruemmer F."/>
            <person name="Labrenz M."/>
            <person name="Spormann A.M."/>
            <person name="Op Den Camp H."/>
            <person name="Overmann J."/>
            <person name="Amann R."/>
            <person name="Jetten M.S.M."/>
            <person name="Mascher T."/>
            <person name="Medema M.H."/>
            <person name="Devos D.P."/>
            <person name="Kaster A.-K."/>
            <person name="Ovreas L."/>
            <person name="Rohde M."/>
            <person name="Galperin M.Y."/>
            <person name="Jogler C."/>
        </authorList>
    </citation>
    <scope>NUCLEOTIDE SEQUENCE [LARGE SCALE GENOMIC DNA]</scope>
    <source>
        <strain evidence="1 2">LF1</strain>
    </source>
</reference>
<organism evidence="1 2">
    <name type="scientific">Rubripirellula obstinata</name>
    <dbReference type="NCBI Taxonomy" id="406547"/>
    <lineage>
        <taxon>Bacteria</taxon>
        <taxon>Pseudomonadati</taxon>
        <taxon>Planctomycetota</taxon>
        <taxon>Planctomycetia</taxon>
        <taxon>Pirellulales</taxon>
        <taxon>Pirellulaceae</taxon>
        <taxon>Rubripirellula</taxon>
    </lineage>
</organism>